<evidence type="ECO:0000259" key="9">
    <source>
        <dbReference type="PROSITE" id="PS51096"/>
    </source>
</evidence>
<dbReference type="GO" id="GO:0016773">
    <property type="term" value="F:phosphotransferase activity, alcohol group as acceptor"/>
    <property type="evidence" value="ECO:0007669"/>
    <property type="project" value="InterPro"/>
</dbReference>
<reference evidence="10 11" key="1">
    <citation type="journal article" date="2015" name="Genome Announc.">
        <title>Expanding the biotechnology potential of lactobacilli through comparative genomics of 213 strains and associated genera.</title>
        <authorList>
            <person name="Sun Z."/>
            <person name="Harris H.M."/>
            <person name="McCann A."/>
            <person name="Guo C."/>
            <person name="Argimon S."/>
            <person name="Zhang W."/>
            <person name="Yang X."/>
            <person name="Jeffery I.B."/>
            <person name="Cooney J.C."/>
            <person name="Kagawa T.F."/>
            <person name="Liu W."/>
            <person name="Song Y."/>
            <person name="Salvetti E."/>
            <person name="Wrobel A."/>
            <person name="Rasinkangas P."/>
            <person name="Parkhill J."/>
            <person name="Rea M.C."/>
            <person name="O'Sullivan O."/>
            <person name="Ritari J."/>
            <person name="Douillard F.P."/>
            <person name="Paul Ross R."/>
            <person name="Yang R."/>
            <person name="Briner A.E."/>
            <person name="Felis G.E."/>
            <person name="de Vos W.M."/>
            <person name="Barrangou R."/>
            <person name="Klaenhammer T.R."/>
            <person name="Caufield P.W."/>
            <person name="Cui Y."/>
            <person name="Zhang H."/>
            <person name="O'Toole P.W."/>
        </authorList>
    </citation>
    <scope>NUCLEOTIDE SEQUENCE [LARGE SCALE GENOMIC DNA]</scope>
    <source>
        <strain evidence="10 11">DSM 20605</strain>
    </source>
</reference>
<keyword evidence="2" id="KW-0813">Transport</keyword>
<dbReference type="Proteomes" id="UP000051576">
    <property type="component" value="Unassembled WGS sequence"/>
</dbReference>
<dbReference type="RefSeq" id="WP_056970528.1">
    <property type="nucleotide sequence ID" value="NZ_AYYX01000017.1"/>
</dbReference>
<dbReference type="GO" id="GO:0005737">
    <property type="term" value="C:cytoplasm"/>
    <property type="evidence" value="ECO:0007669"/>
    <property type="project" value="UniProtKB-SubCell"/>
</dbReference>
<keyword evidence="3" id="KW-0963">Cytoplasm</keyword>
<dbReference type="PANTHER" id="PTHR33799:SF1">
    <property type="entry name" value="PTS SYSTEM MANNOSE-SPECIFIC EIIAB COMPONENT-RELATED"/>
    <property type="match status" value="1"/>
</dbReference>
<evidence type="ECO:0000256" key="1">
    <source>
        <dbReference type="ARBA" id="ARBA00004496"/>
    </source>
</evidence>
<dbReference type="STRING" id="1133569.FD21_GL000554"/>
<dbReference type="AlphaFoldDB" id="A0A0R2CFY7"/>
<dbReference type="InterPro" id="IPR033887">
    <property type="entry name" value="PTS_IIA_man"/>
</dbReference>
<dbReference type="GO" id="GO:0016020">
    <property type="term" value="C:membrane"/>
    <property type="evidence" value="ECO:0007669"/>
    <property type="project" value="InterPro"/>
</dbReference>
<dbReference type="Gene3D" id="3.40.50.510">
    <property type="entry name" value="Phosphotransferase system, mannose-type IIA component"/>
    <property type="match status" value="1"/>
</dbReference>
<organism evidence="10 11">
    <name type="scientific">Liquorilactobacillus vini DSM 20605</name>
    <dbReference type="NCBI Taxonomy" id="1133569"/>
    <lineage>
        <taxon>Bacteria</taxon>
        <taxon>Bacillati</taxon>
        <taxon>Bacillota</taxon>
        <taxon>Bacilli</taxon>
        <taxon>Lactobacillales</taxon>
        <taxon>Lactobacillaceae</taxon>
        <taxon>Liquorilactobacillus</taxon>
    </lineage>
</organism>
<dbReference type="InterPro" id="IPR013789">
    <property type="entry name" value="PTS_EIIA_man"/>
</dbReference>
<accession>A0A0R2CFY7</accession>
<dbReference type="GO" id="GO:0016301">
    <property type="term" value="F:kinase activity"/>
    <property type="evidence" value="ECO:0007669"/>
    <property type="project" value="UniProtKB-KW"/>
</dbReference>
<evidence type="ECO:0000256" key="6">
    <source>
        <dbReference type="ARBA" id="ARBA00022679"/>
    </source>
</evidence>
<name>A0A0R2CFY7_9LACO</name>
<gene>
    <name evidence="10" type="ORF">FD21_GL000554</name>
</gene>
<evidence type="ECO:0000313" key="10">
    <source>
        <dbReference type="EMBL" id="KRM88916.1"/>
    </source>
</evidence>
<dbReference type="PANTHER" id="PTHR33799">
    <property type="entry name" value="PTS PERMEASE-RELATED-RELATED"/>
    <property type="match status" value="1"/>
</dbReference>
<dbReference type="GO" id="GO:0009401">
    <property type="term" value="P:phosphoenolpyruvate-dependent sugar phosphotransferase system"/>
    <property type="evidence" value="ECO:0007669"/>
    <property type="project" value="UniProtKB-KW"/>
</dbReference>
<dbReference type="InterPro" id="IPR051471">
    <property type="entry name" value="Bacterial_PTS_sugar_comp"/>
</dbReference>
<evidence type="ECO:0000256" key="3">
    <source>
        <dbReference type="ARBA" id="ARBA00022490"/>
    </source>
</evidence>
<dbReference type="Pfam" id="PF03610">
    <property type="entry name" value="EIIA-man"/>
    <property type="match status" value="1"/>
</dbReference>
<evidence type="ECO:0000256" key="4">
    <source>
        <dbReference type="ARBA" id="ARBA00022553"/>
    </source>
</evidence>
<evidence type="ECO:0000256" key="7">
    <source>
        <dbReference type="ARBA" id="ARBA00022683"/>
    </source>
</evidence>
<evidence type="ECO:0000313" key="11">
    <source>
        <dbReference type="Proteomes" id="UP000051576"/>
    </source>
</evidence>
<evidence type="ECO:0000256" key="5">
    <source>
        <dbReference type="ARBA" id="ARBA00022597"/>
    </source>
</evidence>
<dbReference type="NCBIfam" id="TIGR00824">
    <property type="entry name" value="EIIA-man"/>
    <property type="match status" value="1"/>
</dbReference>
<sequence length="149" mass="16612">MIEIIVAGHGKFAAGMAEAAGMIYGDHPNLTAISFANKEGIEDLKNHYYQKLKSFLPQTKVLFLIDIFGGSPYNAAIQLAYGHKNIEVLTGVNLPILLEALNLQHKQNLTAAQLAFHLKNYSQKGLRMFSEEIRKPVFKENIKPEDDLS</sequence>
<dbReference type="InterPro" id="IPR036662">
    <property type="entry name" value="PTS_EIIA_man-typ_sf"/>
</dbReference>
<keyword evidence="5" id="KW-0762">Sugar transport</keyword>
<dbReference type="CDD" id="cd00006">
    <property type="entry name" value="PTS_IIA_man"/>
    <property type="match status" value="1"/>
</dbReference>
<dbReference type="PATRIC" id="fig|1133569.4.peg.592"/>
<evidence type="ECO:0000256" key="8">
    <source>
        <dbReference type="ARBA" id="ARBA00022777"/>
    </source>
</evidence>
<feature type="domain" description="PTS EIIA type-4" evidence="9">
    <location>
        <begin position="1"/>
        <end position="126"/>
    </location>
</feature>
<dbReference type="EMBL" id="AYYX01000017">
    <property type="protein sequence ID" value="KRM88916.1"/>
    <property type="molecule type" value="Genomic_DNA"/>
</dbReference>
<keyword evidence="4" id="KW-0597">Phosphoprotein</keyword>
<protein>
    <recommendedName>
        <fullName evidence="9">PTS EIIA type-4 domain-containing protein</fullName>
    </recommendedName>
</protein>
<comment type="caution">
    <text evidence="10">The sequence shown here is derived from an EMBL/GenBank/DDBJ whole genome shotgun (WGS) entry which is preliminary data.</text>
</comment>
<keyword evidence="6" id="KW-0808">Transferase</keyword>
<keyword evidence="8" id="KW-0418">Kinase</keyword>
<keyword evidence="11" id="KW-1185">Reference proteome</keyword>
<keyword evidence="7" id="KW-0598">Phosphotransferase system</keyword>
<dbReference type="PROSITE" id="PS51096">
    <property type="entry name" value="PTS_EIIA_TYPE_4"/>
    <property type="match status" value="1"/>
</dbReference>
<dbReference type="InterPro" id="IPR004701">
    <property type="entry name" value="PTS_EIIA_man-typ"/>
</dbReference>
<proteinExistence type="predicted"/>
<evidence type="ECO:0000256" key="2">
    <source>
        <dbReference type="ARBA" id="ARBA00022448"/>
    </source>
</evidence>
<dbReference type="SUPFAM" id="SSF53062">
    <property type="entry name" value="PTS system fructose IIA component-like"/>
    <property type="match status" value="1"/>
</dbReference>
<comment type="subcellular location">
    <subcellularLocation>
        <location evidence="1">Cytoplasm</location>
    </subcellularLocation>
</comment>